<protein>
    <submittedName>
        <fullName evidence="1">Uncharacterized protein</fullName>
    </submittedName>
</protein>
<accession>A0A5N6UZ04</accession>
<evidence type="ECO:0000313" key="1">
    <source>
        <dbReference type="EMBL" id="KAE8163703.1"/>
    </source>
</evidence>
<evidence type="ECO:0000313" key="2">
    <source>
        <dbReference type="Proteomes" id="UP000326950"/>
    </source>
</evidence>
<dbReference type="OrthoDB" id="10437706at2759"/>
<keyword evidence="2" id="KW-1185">Reference proteome</keyword>
<dbReference type="Proteomes" id="UP000326950">
    <property type="component" value="Unassembled WGS sequence"/>
</dbReference>
<organism evidence="1 2">
    <name type="scientific">Aspergillus tamarii</name>
    <dbReference type="NCBI Taxonomy" id="41984"/>
    <lineage>
        <taxon>Eukaryota</taxon>
        <taxon>Fungi</taxon>
        <taxon>Dikarya</taxon>
        <taxon>Ascomycota</taxon>
        <taxon>Pezizomycotina</taxon>
        <taxon>Eurotiomycetes</taxon>
        <taxon>Eurotiomycetidae</taxon>
        <taxon>Eurotiales</taxon>
        <taxon>Aspergillaceae</taxon>
        <taxon>Aspergillus</taxon>
        <taxon>Aspergillus subgen. Circumdati</taxon>
    </lineage>
</organism>
<proteinExistence type="predicted"/>
<gene>
    <name evidence="1" type="ORF">BDV40DRAFT_299241</name>
</gene>
<sequence>MLKGLRNSLKDILIISKNDPLKDLRFKLRVDRFVSELKLNDLLDLMSRPERTTYYRDTIYLRLNACYKAKDEDEGHLAYSPDEPPLGVEEHAKKGLRAIVEEMYNLGQSVKHADDKNYAGGKIIQLKTMLYKLDGVFERACEYLGEEHKPLTNWNSITNQQ</sequence>
<name>A0A5N6UZ04_ASPTM</name>
<dbReference type="EMBL" id="ML738615">
    <property type="protein sequence ID" value="KAE8163703.1"/>
    <property type="molecule type" value="Genomic_DNA"/>
</dbReference>
<dbReference type="AlphaFoldDB" id="A0A5N6UZ04"/>
<reference evidence="1 2" key="1">
    <citation type="submission" date="2019-04" db="EMBL/GenBank/DDBJ databases">
        <title>Friends and foes A comparative genomics study of 23 Aspergillus species from section Flavi.</title>
        <authorList>
            <consortium name="DOE Joint Genome Institute"/>
            <person name="Kjaerbolling I."/>
            <person name="Vesth T."/>
            <person name="Frisvad J.C."/>
            <person name="Nybo J.L."/>
            <person name="Theobald S."/>
            <person name="Kildgaard S."/>
            <person name="Isbrandt T."/>
            <person name="Kuo A."/>
            <person name="Sato A."/>
            <person name="Lyhne E.K."/>
            <person name="Kogle M.E."/>
            <person name="Wiebenga A."/>
            <person name="Kun R.S."/>
            <person name="Lubbers R.J."/>
            <person name="Makela M.R."/>
            <person name="Barry K."/>
            <person name="Chovatia M."/>
            <person name="Clum A."/>
            <person name="Daum C."/>
            <person name="Haridas S."/>
            <person name="He G."/>
            <person name="LaButti K."/>
            <person name="Lipzen A."/>
            <person name="Mondo S."/>
            <person name="Riley R."/>
            <person name="Salamov A."/>
            <person name="Simmons B.A."/>
            <person name="Magnuson J.K."/>
            <person name="Henrissat B."/>
            <person name="Mortensen U.H."/>
            <person name="Larsen T.O."/>
            <person name="Devries R.P."/>
            <person name="Grigoriev I.V."/>
            <person name="Machida M."/>
            <person name="Baker S.E."/>
            <person name="Andersen M.R."/>
        </authorList>
    </citation>
    <scope>NUCLEOTIDE SEQUENCE [LARGE SCALE GENOMIC DNA]</scope>
    <source>
        <strain evidence="1 2">CBS 117626</strain>
    </source>
</reference>